<organism evidence="1 2">
    <name type="scientific">Tenacibaculum jejuense</name>
    <dbReference type="NCBI Taxonomy" id="584609"/>
    <lineage>
        <taxon>Bacteria</taxon>
        <taxon>Pseudomonadati</taxon>
        <taxon>Bacteroidota</taxon>
        <taxon>Flavobacteriia</taxon>
        <taxon>Flavobacteriales</taxon>
        <taxon>Flavobacteriaceae</taxon>
        <taxon>Tenacibaculum</taxon>
    </lineage>
</organism>
<dbReference type="KEGG" id="tje:TJEJU_1759"/>
<proteinExistence type="predicted"/>
<name>A0A238U8F3_9FLAO</name>
<reference evidence="1 2" key="1">
    <citation type="submission" date="2017-07" db="EMBL/GenBank/DDBJ databases">
        <authorList>
            <person name="Sun Z.S."/>
            <person name="Albrecht U."/>
            <person name="Echele G."/>
            <person name="Lee C.C."/>
        </authorList>
    </citation>
    <scope>NUCLEOTIDE SEQUENCE [LARGE SCALE GENOMIC DNA]</scope>
    <source>
        <strain evidence="2">type strain: KCTC 22618</strain>
    </source>
</reference>
<keyword evidence="2" id="KW-1185">Reference proteome</keyword>
<gene>
    <name evidence="1" type="ORF">TJEJU_1759</name>
</gene>
<sequence>MFQIYNKQYDRELDAIKFKKRSR</sequence>
<evidence type="ECO:0000313" key="1">
    <source>
        <dbReference type="EMBL" id="SNR15473.1"/>
    </source>
</evidence>
<accession>A0A238U8F3</accession>
<dbReference type="AlphaFoldDB" id="A0A238U8F3"/>
<protein>
    <submittedName>
        <fullName evidence="1">Uncharacterized protein</fullName>
    </submittedName>
</protein>
<dbReference type="Proteomes" id="UP000215214">
    <property type="component" value="Chromosome TJEJU"/>
</dbReference>
<dbReference type="EMBL" id="LT899436">
    <property type="protein sequence ID" value="SNR15473.1"/>
    <property type="molecule type" value="Genomic_DNA"/>
</dbReference>
<evidence type="ECO:0000313" key="2">
    <source>
        <dbReference type="Proteomes" id="UP000215214"/>
    </source>
</evidence>